<dbReference type="InterPro" id="IPR034593">
    <property type="entry name" value="DgoD-like"/>
</dbReference>
<gene>
    <name evidence="5" type="ORF">OQ273_13695</name>
</gene>
<dbReference type="SUPFAM" id="SSF54826">
    <property type="entry name" value="Enolase N-terminal domain-like"/>
    <property type="match status" value="1"/>
</dbReference>
<dbReference type="RefSeq" id="WP_267991058.1">
    <property type="nucleotide sequence ID" value="NZ_JAPJZI010000001.1"/>
</dbReference>
<accession>A0A9X3UJN7</accession>
<dbReference type="SFLD" id="SFLDS00001">
    <property type="entry name" value="Enolase"/>
    <property type="match status" value="1"/>
</dbReference>
<sequence length="415" mass="45796">MTITDIKATTVAVPLEAPLRHSAGAHWGRFIRTIVEVVGDDGLSGWGELGGGGESAEASVISLKPYLLGHDPLNLEQLRWKLMNPTATLYNNRLQLHAAIEMACIDLAGKRLGLPAHQILGGALRDKVEFASYLFFRYEEGGAGGETNPDEIVAHARNLKEKHGFRTHKLKGGHFDPKHEVAVIRALAEAFPEDTLRLDPNGVWSVEEAIRIGRSIADLNNDYFEDPTWGLEGMRRVRAGQPIPTATNMVVVNFEQLTQCILHDQVDVVLLDTTFWGGIRQSIKAAHVLETFQRSAAVHSSGELGIQLASMLHLGAMLPNLNFAADAHYHHLTDDILKGGKLPYRNGCIDVPTDPGLGVEPCRDKIAQYSEFFRKTGGYAYDRDPARPGWYSIWPEKNFANPDVKTVSGDQSWPK</sequence>
<dbReference type="EC" id="4.2.1.40" evidence="3"/>
<dbReference type="Pfam" id="PF13378">
    <property type="entry name" value="MR_MLE_C"/>
    <property type="match status" value="1"/>
</dbReference>
<dbReference type="InterPro" id="IPR013342">
    <property type="entry name" value="Mandelate_racemase_C"/>
</dbReference>
<evidence type="ECO:0000256" key="1">
    <source>
        <dbReference type="ARBA" id="ARBA00001426"/>
    </source>
</evidence>
<comment type="caution">
    <text evidence="5">The sequence shown here is derived from an EMBL/GenBank/DDBJ whole genome shotgun (WGS) entry which is preliminary data.</text>
</comment>
<dbReference type="Pfam" id="PF02746">
    <property type="entry name" value="MR_MLE_N"/>
    <property type="match status" value="1"/>
</dbReference>
<dbReference type="EMBL" id="JAPJZI010000001">
    <property type="protein sequence ID" value="MDA5399632.1"/>
    <property type="molecule type" value="Genomic_DNA"/>
</dbReference>
<name>A0A9X3UJN7_9HYPH</name>
<dbReference type="InterPro" id="IPR029065">
    <property type="entry name" value="Enolase_C-like"/>
</dbReference>
<evidence type="ECO:0000256" key="2">
    <source>
        <dbReference type="ARBA" id="ARBA00005183"/>
    </source>
</evidence>
<dbReference type="InterPro" id="IPR036849">
    <property type="entry name" value="Enolase-like_C_sf"/>
</dbReference>
<dbReference type="InterPro" id="IPR029017">
    <property type="entry name" value="Enolase-like_N"/>
</dbReference>
<dbReference type="SMART" id="SM00922">
    <property type="entry name" value="MR_MLE"/>
    <property type="match status" value="1"/>
</dbReference>
<comment type="catalytic activity">
    <reaction evidence="1">
        <text>D-glucarate = 5-dehydro-4-deoxy-D-glucarate + H2O</text>
        <dbReference type="Rhea" id="RHEA:14573"/>
        <dbReference type="ChEBI" id="CHEBI:15377"/>
        <dbReference type="ChEBI" id="CHEBI:30612"/>
        <dbReference type="ChEBI" id="CHEBI:42819"/>
        <dbReference type="EC" id="4.2.1.40"/>
    </reaction>
</comment>
<dbReference type="InterPro" id="IPR013341">
    <property type="entry name" value="Mandelate_racemase_N_dom"/>
</dbReference>
<dbReference type="PANTHER" id="PTHR48080:SF4">
    <property type="entry name" value="GLUCARATE DEHYDRATASE"/>
    <property type="match status" value="1"/>
</dbReference>
<dbReference type="Gene3D" id="3.20.20.120">
    <property type="entry name" value="Enolase-like C-terminal domain"/>
    <property type="match status" value="1"/>
</dbReference>
<evidence type="ECO:0000259" key="4">
    <source>
        <dbReference type="SMART" id="SM00922"/>
    </source>
</evidence>
<evidence type="ECO:0000313" key="6">
    <source>
        <dbReference type="Proteomes" id="UP001151234"/>
    </source>
</evidence>
<proteinExistence type="predicted"/>
<dbReference type="GO" id="GO:0008872">
    <property type="term" value="F:glucarate dehydratase activity"/>
    <property type="evidence" value="ECO:0007669"/>
    <property type="project" value="UniProtKB-EC"/>
</dbReference>
<evidence type="ECO:0000313" key="5">
    <source>
        <dbReference type="EMBL" id="MDA5399632.1"/>
    </source>
</evidence>
<comment type="pathway">
    <text evidence="2">Carbohydrate acid metabolism; D-glucarate degradation; 2,5-dioxopentanoate from D-glucarate: step 1/2.</text>
</comment>
<feature type="domain" description="Mandelate racemase/muconate lactonizing enzyme C-terminal" evidence="4">
    <location>
        <begin position="149"/>
        <end position="244"/>
    </location>
</feature>
<evidence type="ECO:0000256" key="3">
    <source>
        <dbReference type="ARBA" id="ARBA00011973"/>
    </source>
</evidence>
<dbReference type="PANTHER" id="PTHR48080">
    <property type="entry name" value="D-GALACTONATE DEHYDRATASE-RELATED"/>
    <property type="match status" value="1"/>
</dbReference>
<dbReference type="Gene3D" id="3.30.390.10">
    <property type="entry name" value="Enolase-like, N-terminal domain"/>
    <property type="match status" value="1"/>
</dbReference>
<dbReference type="SFLD" id="SFLDG00055">
    <property type="entry name" value="glucarate_dehydratase"/>
    <property type="match status" value="1"/>
</dbReference>
<reference evidence="5" key="1">
    <citation type="submission" date="2022-11" db="EMBL/GenBank/DDBJ databases">
        <title>Draft genome sequence of Hoeflea poritis E7-10 and Hoeflea prorocentri PM5-8, separated from scleractinian coral Porites lutea and marine dinoflagellate.</title>
        <authorList>
            <person name="Zhang G."/>
            <person name="Wei Q."/>
            <person name="Cai L."/>
        </authorList>
    </citation>
    <scope>NUCLEOTIDE SEQUENCE</scope>
    <source>
        <strain evidence="5">PM5-8</strain>
    </source>
</reference>
<organism evidence="5 6">
    <name type="scientific">Hoeflea prorocentri</name>
    <dbReference type="NCBI Taxonomy" id="1922333"/>
    <lineage>
        <taxon>Bacteria</taxon>
        <taxon>Pseudomonadati</taxon>
        <taxon>Pseudomonadota</taxon>
        <taxon>Alphaproteobacteria</taxon>
        <taxon>Hyphomicrobiales</taxon>
        <taxon>Rhizobiaceae</taxon>
        <taxon>Hoeflea</taxon>
    </lineage>
</organism>
<keyword evidence="6" id="KW-1185">Reference proteome</keyword>
<protein>
    <recommendedName>
        <fullName evidence="3">glucarate dehydratase</fullName>
        <ecNumber evidence="3">4.2.1.40</ecNumber>
    </recommendedName>
</protein>
<dbReference type="Proteomes" id="UP001151234">
    <property type="component" value="Unassembled WGS sequence"/>
</dbReference>
<dbReference type="AlphaFoldDB" id="A0A9X3UJN7"/>
<dbReference type="SUPFAM" id="SSF51604">
    <property type="entry name" value="Enolase C-terminal domain-like"/>
    <property type="match status" value="1"/>
</dbReference>